<name>A0A7D9IPG5_PARCT</name>
<evidence type="ECO:0000313" key="1">
    <source>
        <dbReference type="EMBL" id="CAB4014200.1"/>
    </source>
</evidence>
<sequence length="134" mass="15739">MTQDELLIYPRSDLLPVNPTHQLCHFVPSIILANVMSLSPQIDEIRLYVQDHDPDIMYLTETWLKDTVESSVIHIMNYTLVRKDRIYAQHGAEYACILKNLYRLQFFGNTKEIYQSRFYGASYVPDDYPAVFLM</sequence>
<dbReference type="EMBL" id="CACRXK020008196">
    <property type="protein sequence ID" value="CAB4014200.1"/>
    <property type="molecule type" value="Genomic_DNA"/>
</dbReference>
<accession>A0A7D9IPG5</accession>
<dbReference type="InterPro" id="IPR036691">
    <property type="entry name" value="Endo/exonu/phosph_ase_sf"/>
</dbReference>
<comment type="caution">
    <text evidence="1">The sequence shown here is derived from an EMBL/GenBank/DDBJ whole genome shotgun (WGS) entry which is preliminary data.</text>
</comment>
<dbReference type="OrthoDB" id="416454at2759"/>
<dbReference type="AlphaFoldDB" id="A0A7D9IPG5"/>
<protein>
    <submittedName>
        <fullName evidence="1">Ammonium transporter 3</fullName>
    </submittedName>
</protein>
<evidence type="ECO:0000313" key="2">
    <source>
        <dbReference type="Proteomes" id="UP001152795"/>
    </source>
</evidence>
<organism evidence="1 2">
    <name type="scientific">Paramuricea clavata</name>
    <name type="common">Red gorgonian</name>
    <name type="synonym">Violescent sea-whip</name>
    <dbReference type="NCBI Taxonomy" id="317549"/>
    <lineage>
        <taxon>Eukaryota</taxon>
        <taxon>Metazoa</taxon>
        <taxon>Cnidaria</taxon>
        <taxon>Anthozoa</taxon>
        <taxon>Octocorallia</taxon>
        <taxon>Malacalcyonacea</taxon>
        <taxon>Plexauridae</taxon>
        <taxon>Paramuricea</taxon>
    </lineage>
</organism>
<keyword evidence="2" id="KW-1185">Reference proteome</keyword>
<dbReference type="SUPFAM" id="SSF56219">
    <property type="entry name" value="DNase I-like"/>
    <property type="match status" value="1"/>
</dbReference>
<dbReference type="Proteomes" id="UP001152795">
    <property type="component" value="Unassembled WGS sequence"/>
</dbReference>
<reference evidence="1" key="1">
    <citation type="submission" date="2020-04" db="EMBL/GenBank/DDBJ databases">
        <authorList>
            <person name="Alioto T."/>
            <person name="Alioto T."/>
            <person name="Gomez Garrido J."/>
        </authorList>
    </citation>
    <scope>NUCLEOTIDE SEQUENCE</scope>
    <source>
        <strain evidence="1">A484AB</strain>
    </source>
</reference>
<gene>
    <name evidence="1" type="ORF">PACLA_8A030216</name>
</gene>
<proteinExistence type="predicted"/>
<dbReference type="Gene3D" id="3.60.10.10">
    <property type="entry name" value="Endonuclease/exonuclease/phosphatase"/>
    <property type="match status" value="1"/>
</dbReference>